<sequence length="49" mass="5472">MKKRTFRCRICRLVDGVMQTITYIGPVDQTPAGWSIKFRALVTTGGRAA</sequence>
<dbReference type="EMBL" id="JBHSGA010000013">
    <property type="protein sequence ID" value="MFC4526372.1"/>
    <property type="molecule type" value="Genomic_DNA"/>
</dbReference>
<name>A0ABV9C0G1_9GAMM</name>
<dbReference type="Proteomes" id="UP001595961">
    <property type="component" value="Unassembled WGS sequence"/>
</dbReference>
<keyword evidence="2" id="KW-1185">Reference proteome</keyword>
<gene>
    <name evidence="1" type="ORF">ACFO5W_06935</name>
</gene>
<reference evidence="2" key="1">
    <citation type="journal article" date="2019" name="Int. J. Syst. Evol. Microbiol.">
        <title>The Global Catalogue of Microorganisms (GCM) 10K type strain sequencing project: providing services to taxonomists for standard genome sequencing and annotation.</title>
        <authorList>
            <consortium name="The Broad Institute Genomics Platform"/>
            <consortium name="The Broad Institute Genome Sequencing Center for Infectious Disease"/>
            <person name="Wu L."/>
            <person name="Ma J."/>
        </authorList>
    </citation>
    <scope>NUCLEOTIDE SEQUENCE [LARGE SCALE GENOMIC DNA]</scope>
    <source>
        <strain evidence="2">CCM 4481</strain>
    </source>
</reference>
<evidence type="ECO:0000313" key="2">
    <source>
        <dbReference type="Proteomes" id="UP001595961"/>
    </source>
</evidence>
<comment type="caution">
    <text evidence="1">The sequence shown here is derived from an EMBL/GenBank/DDBJ whole genome shotgun (WGS) entry which is preliminary data.</text>
</comment>
<protein>
    <submittedName>
        <fullName evidence="1">Uncharacterized protein</fullName>
    </submittedName>
</protein>
<dbReference type="RefSeq" id="WP_266151116.1">
    <property type="nucleotide sequence ID" value="NZ_CP064028.1"/>
</dbReference>
<proteinExistence type="predicted"/>
<organism evidence="1 2">
    <name type="scientific">Dyella halodurans</name>
    <dbReference type="NCBI Taxonomy" id="1920171"/>
    <lineage>
        <taxon>Bacteria</taxon>
        <taxon>Pseudomonadati</taxon>
        <taxon>Pseudomonadota</taxon>
        <taxon>Gammaproteobacteria</taxon>
        <taxon>Lysobacterales</taxon>
        <taxon>Rhodanobacteraceae</taxon>
        <taxon>Dyella</taxon>
    </lineage>
</organism>
<accession>A0ABV9C0G1</accession>
<evidence type="ECO:0000313" key="1">
    <source>
        <dbReference type="EMBL" id="MFC4526372.1"/>
    </source>
</evidence>